<dbReference type="SUPFAM" id="SSF88723">
    <property type="entry name" value="PIN domain-like"/>
    <property type="match status" value="1"/>
</dbReference>
<organism evidence="1 2">
    <name type="scientific">Streptomyces regalis</name>
    <dbReference type="NCBI Taxonomy" id="68262"/>
    <lineage>
        <taxon>Bacteria</taxon>
        <taxon>Bacillati</taxon>
        <taxon>Actinomycetota</taxon>
        <taxon>Actinomycetes</taxon>
        <taxon>Kitasatosporales</taxon>
        <taxon>Streptomycetaceae</taxon>
        <taxon>Streptomyces</taxon>
    </lineage>
</organism>
<protein>
    <recommendedName>
        <fullName evidence="3">Type II toxin-antitoxin system VapC family toxin</fullName>
    </recommendedName>
</protein>
<gene>
    <name evidence="1" type="ORF">ADL12_19615</name>
</gene>
<sequence>MTRYVVDARTLLHIVSTGVQIRPDHQLVAPNPVRSQALSLLFEQVSCGELDEVEALRMHERLTEVKMRLLGDRVSRRTAWRIAREHGWDTIGDAEYVAVTRLQADALVTIDEALARRADGIVPVASLDALSST</sequence>
<dbReference type="Gene3D" id="3.40.50.1010">
    <property type="entry name" value="5'-nuclease"/>
    <property type="match status" value="1"/>
</dbReference>
<evidence type="ECO:0000313" key="1">
    <source>
        <dbReference type="EMBL" id="KUL36103.1"/>
    </source>
</evidence>
<dbReference type="AlphaFoldDB" id="A0A0X3UU40"/>
<keyword evidence="2" id="KW-1185">Reference proteome</keyword>
<dbReference type="EMBL" id="LLZG01000143">
    <property type="protein sequence ID" value="KUL36103.1"/>
    <property type="molecule type" value="Genomic_DNA"/>
</dbReference>
<dbReference type="Proteomes" id="UP000053923">
    <property type="component" value="Unassembled WGS sequence"/>
</dbReference>
<dbReference type="OrthoDB" id="8370557at2"/>
<evidence type="ECO:0000313" key="2">
    <source>
        <dbReference type="Proteomes" id="UP000053923"/>
    </source>
</evidence>
<dbReference type="InterPro" id="IPR029060">
    <property type="entry name" value="PIN-like_dom_sf"/>
</dbReference>
<reference evidence="2" key="1">
    <citation type="submission" date="2015-10" db="EMBL/GenBank/DDBJ databases">
        <authorList>
            <person name="Ju K.-S."/>
            <person name="Doroghazi J.R."/>
            <person name="Metcalf W.W."/>
        </authorList>
    </citation>
    <scope>NUCLEOTIDE SEQUENCE [LARGE SCALE GENOMIC DNA]</scope>
    <source>
        <strain evidence="2">NRRL 3151</strain>
    </source>
</reference>
<evidence type="ECO:0008006" key="3">
    <source>
        <dbReference type="Google" id="ProtNLM"/>
    </source>
</evidence>
<proteinExistence type="predicted"/>
<accession>A0A0X3UU40</accession>
<comment type="caution">
    <text evidence="1">The sequence shown here is derived from an EMBL/GenBank/DDBJ whole genome shotgun (WGS) entry which is preliminary data.</text>
</comment>
<dbReference type="RefSeq" id="WP_062703977.1">
    <property type="nucleotide sequence ID" value="NZ_LLZG01000143.1"/>
</dbReference>
<name>A0A0X3UU40_9ACTN</name>